<evidence type="ECO:0000313" key="2">
    <source>
        <dbReference type="Proteomes" id="UP001500936"/>
    </source>
</evidence>
<evidence type="ECO:0000313" key="1">
    <source>
        <dbReference type="EMBL" id="GAA4417747.1"/>
    </source>
</evidence>
<evidence type="ECO:0008006" key="3">
    <source>
        <dbReference type="Google" id="ProtNLM"/>
    </source>
</evidence>
<sequence length="356" mass="40644">MAVWLSAFLVVYLFVGLKQAADPIALKAEPLPFTPKEFYIAEITDERPERGAIGHLITTPGRPAERVDLQGGTLPALRQFVRQSLRQNQLLRPIAIRVKQCKITEAPATGNRVEGRIVLSLAFDILRDGESVRLVEYQGGARYNRPAGQLTSVEPTLRQSLSDALRFLNTWMNQQANQNEKLAKELKVMFTDYSNPVETDSVFYSVNRPLTWNDFRAKPSAISRYAAAVFPSFAYEGGSETVNGVLNIKLTLKVYVLKSSSWVKEIARNDYALNHEQRHFDIVRIVAERFKQRVPADSLSIDDYNSIIQYQYLEAFREMNRLQEQYDGETNHGINQAAQERWNQRIDADLRKYGIK</sequence>
<keyword evidence="2" id="KW-1185">Reference proteome</keyword>
<protein>
    <recommendedName>
        <fullName evidence="3">DUF922 domain-containing protein</fullName>
    </recommendedName>
</protein>
<dbReference type="Proteomes" id="UP001500936">
    <property type="component" value="Unassembled WGS sequence"/>
</dbReference>
<reference evidence="2" key="1">
    <citation type="journal article" date="2019" name="Int. J. Syst. Evol. Microbiol.">
        <title>The Global Catalogue of Microorganisms (GCM) 10K type strain sequencing project: providing services to taxonomists for standard genome sequencing and annotation.</title>
        <authorList>
            <consortium name="The Broad Institute Genomics Platform"/>
            <consortium name="The Broad Institute Genome Sequencing Center for Infectious Disease"/>
            <person name="Wu L."/>
            <person name="Ma J."/>
        </authorList>
    </citation>
    <scope>NUCLEOTIDE SEQUENCE [LARGE SCALE GENOMIC DNA]</scope>
    <source>
        <strain evidence="2">JCM 17925</strain>
    </source>
</reference>
<dbReference type="RefSeq" id="WP_345270835.1">
    <property type="nucleotide sequence ID" value="NZ_BAABHB010000015.1"/>
</dbReference>
<name>A0ABP8KXU7_9BACT</name>
<accession>A0ABP8KXU7</accession>
<organism evidence="1 2">
    <name type="scientific">Nibrella viscosa</name>
    <dbReference type="NCBI Taxonomy" id="1084524"/>
    <lineage>
        <taxon>Bacteria</taxon>
        <taxon>Pseudomonadati</taxon>
        <taxon>Bacteroidota</taxon>
        <taxon>Cytophagia</taxon>
        <taxon>Cytophagales</taxon>
        <taxon>Spirosomataceae</taxon>
        <taxon>Nibrella</taxon>
    </lineage>
</organism>
<dbReference type="EMBL" id="BAABHB010000015">
    <property type="protein sequence ID" value="GAA4417747.1"/>
    <property type="molecule type" value="Genomic_DNA"/>
</dbReference>
<gene>
    <name evidence="1" type="ORF">GCM10023187_50530</name>
</gene>
<comment type="caution">
    <text evidence="1">The sequence shown here is derived from an EMBL/GenBank/DDBJ whole genome shotgun (WGS) entry which is preliminary data.</text>
</comment>
<proteinExistence type="predicted"/>